<feature type="transmembrane region" description="Helical" evidence="2">
    <location>
        <begin position="499"/>
        <end position="523"/>
    </location>
</feature>
<keyword evidence="2" id="KW-1133">Transmembrane helix</keyword>
<feature type="compositionally biased region" description="Acidic residues" evidence="1">
    <location>
        <begin position="236"/>
        <end position="256"/>
    </location>
</feature>
<evidence type="ECO:0000313" key="4">
    <source>
        <dbReference type="Proteomes" id="UP000650467"/>
    </source>
</evidence>
<keyword evidence="4" id="KW-1185">Reference proteome</keyword>
<dbReference type="Proteomes" id="UP000650467">
    <property type="component" value="Unassembled WGS sequence"/>
</dbReference>
<gene>
    <name evidence="3" type="ORF">HXX76_000752</name>
</gene>
<proteinExistence type="predicted"/>
<organism evidence="3 4">
    <name type="scientific">Chlamydomonas incerta</name>
    <dbReference type="NCBI Taxonomy" id="51695"/>
    <lineage>
        <taxon>Eukaryota</taxon>
        <taxon>Viridiplantae</taxon>
        <taxon>Chlorophyta</taxon>
        <taxon>core chlorophytes</taxon>
        <taxon>Chlorophyceae</taxon>
        <taxon>CS clade</taxon>
        <taxon>Chlamydomonadales</taxon>
        <taxon>Chlamydomonadaceae</taxon>
        <taxon>Chlamydomonas</taxon>
    </lineage>
</organism>
<evidence type="ECO:0000313" key="3">
    <source>
        <dbReference type="EMBL" id="KAG2446157.1"/>
    </source>
</evidence>
<comment type="caution">
    <text evidence="3">The sequence shown here is derived from an EMBL/GenBank/DDBJ whole genome shotgun (WGS) entry which is preliminary data.</text>
</comment>
<accession>A0A835WEV1</accession>
<protein>
    <submittedName>
        <fullName evidence="3">Uncharacterized protein</fullName>
    </submittedName>
</protein>
<sequence length="607" mass="64741">MDALQQAAMQGLRPVMEAAPTEEPAPSADEMLRHVGCARMRAAMLDQMARERAWAEAEQSSFAGAVSGRSAAVSATAAGAGAATAFDSLSVAQGDDDDGYEDDDEYYYEYYEDYGTSQRQQGMVASMIAGSVGHMLRGAFADAADAQAAQLQQLHQGAALQQLQLQLQQQQAVGREELEDLIASRAALRIAAALSAGGGVARQGYDDGEEAELAVRGSDSKAAARSARDFLTSLYEYDDEAAEDEEDDDEEEEDDYGEVVGMAETMLSNLEALLSDDDGAEEEAEEGEVAQQKPATSKGEFLRQQQSKKKQAAARAGSAGSASDLDDSDEAWEDYLEQYYAYYSIYGEDEEDIYESYYESYLDPYAEAPDALDMLASLAELIAWSSHTGSLVLHLFPIGGIISGGGSAALLAQQQQQQQLSPAQLQLMQLQHLREQSDAAEVAGGRAALLFPGQPYDPATVDPLVAFYGRGEDESSSAGTIIISDLNLAWINPDGSLNWGLVTLLILTAGTLAMLVGFVVSWLSLRRTMRTAAVYPGGAAAWRAAGARRAAAKAGGCTDGSECDSLDNPLLLLPEDCYGAEPLKIECASSYVPPVLPNESVAKVLCK</sequence>
<reference evidence="3" key="1">
    <citation type="journal article" date="2020" name="bioRxiv">
        <title>Comparative genomics of Chlamydomonas.</title>
        <authorList>
            <person name="Craig R.J."/>
            <person name="Hasan A.R."/>
            <person name="Ness R.W."/>
            <person name="Keightley P.D."/>
        </authorList>
    </citation>
    <scope>NUCLEOTIDE SEQUENCE</scope>
    <source>
        <strain evidence="3">SAG 7.73</strain>
    </source>
</reference>
<feature type="region of interest" description="Disordered" evidence="1">
    <location>
        <begin position="234"/>
        <end position="256"/>
    </location>
</feature>
<keyword evidence="2" id="KW-0812">Transmembrane</keyword>
<feature type="compositionally biased region" description="Acidic residues" evidence="1">
    <location>
        <begin position="278"/>
        <end position="288"/>
    </location>
</feature>
<dbReference type="OrthoDB" id="552236at2759"/>
<feature type="compositionally biased region" description="Low complexity" evidence="1">
    <location>
        <begin position="313"/>
        <end position="323"/>
    </location>
</feature>
<name>A0A835WEV1_CHLIN</name>
<keyword evidence="2" id="KW-0472">Membrane</keyword>
<dbReference type="AlphaFoldDB" id="A0A835WEV1"/>
<feature type="region of interest" description="Disordered" evidence="1">
    <location>
        <begin position="278"/>
        <end position="327"/>
    </location>
</feature>
<evidence type="ECO:0000256" key="1">
    <source>
        <dbReference type="SAM" id="MobiDB-lite"/>
    </source>
</evidence>
<evidence type="ECO:0000256" key="2">
    <source>
        <dbReference type="SAM" id="Phobius"/>
    </source>
</evidence>
<dbReference type="EMBL" id="JAEHOC010000001">
    <property type="protein sequence ID" value="KAG2446157.1"/>
    <property type="molecule type" value="Genomic_DNA"/>
</dbReference>